<keyword evidence="2" id="KW-0863">Zinc-finger</keyword>
<sequence>MEFIRSQRGAAKLCYEGFTYTKKKETKSTMRWECSQHRSENCKATATTDNPVS</sequence>
<evidence type="ECO:0000259" key="4">
    <source>
        <dbReference type="Pfam" id="PF04500"/>
    </source>
</evidence>
<evidence type="ECO:0000256" key="1">
    <source>
        <dbReference type="ARBA" id="ARBA00022723"/>
    </source>
</evidence>
<dbReference type="InterPro" id="IPR007588">
    <property type="entry name" value="Znf_FLYWCH"/>
</dbReference>
<dbReference type="EMBL" id="JAIWYP010000011">
    <property type="protein sequence ID" value="KAH3735233.1"/>
    <property type="molecule type" value="Genomic_DNA"/>
</dbReference>
<dbReference type="AlphaFoldDB" id="A0A9D4HWF6"/>
<dbReference type="Pfam" id="PF04500">
    <property type="entry name" value="FLYWCH"/>
    <property type="match status" value="1"/>
</dbReference>
<evidence type="ECO:0000256" key="3">
    <source>
        <dbReference type="ARBA" id="ARBA00022833"/>
    </source>
</evidence>
<evidence type="ECO:0000313" key="6">
    <source>
        <dbReference type="Proteomes" id="UP000828390"/>
    </source>
</evidence>
<keyword evidence="6" id="KW-1185">Reference proteome</keyword>
<protein>
    <recommendedName>
        <fullName evidence="4">FLYWCH-type domain-containing protein</fullName>
    </recommendedName>
</protein>
<organism evidence="5 6">
    <name type="scientific">Dreissena polymorpha</name>
    <name type="common">Zebra mussel</name>
    <name type="synonym">Mytilus polymorpha</name>
    <dbReference type="NCBI Taxonomy" id="45954"/>
    <lineage>
        <taxon>Eukaryota</taxon>
        <taxon>Metazoa</taxon>
        <taxon>Spiralia</taxon>
        <taxon>Lophotrochozoa</taxon>
        <taxon>Mollusca</taxon>
        <taxon>Bivalvia</taxon>
        <taxon>Autobranchia</taxon>
        <taxon>Heteroconchia</taxon>
        <taxon>Euheterodonta</taxon>
        <taxon>Imparidentia</taxon>
        <taxon>Neoheterodontei</taxon>
        <taxon>Myida</taxon>
        <taxon>Dreissenoidea</taxon>
        <taxon>Dreissenidae</taxon>
        <taxon>Dreissena</taxon>
    </lineage>
</organism>
<dbReference type="Proteomes" id="UP000828390">
    <property type="component" value="Unassembled WGS sequence"/>
</dbReference>
<evidence type="ECO:0000256" key="2">
    <source>
        <dbReference type="ARBA" id="ARBA00022771"/>
    </source>
</evidence>
<keyword evidence="1" id="KW-0479">Metal-binding</keyword>
<gene>
    <name evidence="5" type="ORF">DPMN_041696</name>
</gene>
<accession>A0A9D4HWF6</accession>
<reference evidence="5" key="1">
    <citation type="journal article" date="2019" name="bioRxiv">
        <title>The Genome of the Zebra Mussel, Dreissena polymorpha: A Resource for Invasive Species Research.</title>
        <authorList>
            <person name="McCartney M.A."/>
            <person name="Auch B."/>
            <person name="Kono T."/>
            <person name="Mallez S."/>
            <person name="Zhang Y."/>
            <person name="Obille A."/>
            <person name="Becker A."/>
            <person name="Abrahante J.E."/>
            <person name="Garbe J."/>
            <person name="Badalamenti J.P."/>
            <person name="Herman A."/>
            <person name="Mangelson H."/>
            <person name="Liachko I."/>
            <person name="Sullivan S."/>
            <person name="Sone E.D."/>
            <person name="Koren S."/>
            <person name="Silverstein K.A.T."/>
            <person name="Beckman K.B."/>
            <person name="Gohl D.M."/>
        </authorList>
    </citation>
    <scope>NUCLEOTIDE SEQUENCE</scope>
    <source>
        <strain evidence="5">Duluth1</strain>
        <tissue evidence="5">Whole animal</tissue>
    </source>
</reference>
<dbReference type="Gene3D" id="2.20.25.240">
    <property type="match status" value="1"/>
</dbReference>
<evidence type="ECO:0000313" key="5">
    <source>
        <dbReference type="EMBL" id="KAH3735233.1"/>
    </source>
</evidence>
<dbReference type="GO" id="GO:0008270">
    <property type="term" value="F:zinc ion binding"/>
    <property type="evidence" value="ECO:0007669"/>
    <property type="project" value="UniProtKB-KW"/>
</dbReference>
<keyword evidence="3" id="KW-0862">Zinc</keyword>
<proteinExistence type="predicted"/>
<feature type="domain" description="FLYWCH-type" evidence="4">
    <location>
        <begin position="3"/>
        <end position="49"/>
    </location>
</feature>
<reference evidence="5" key="2">
    <citation type="submission" date="2020-11" db="EMBL/GenBank/DDBJ databases">
        <authorList>
            <person name="McCartney M.A."/>
            <person name="Auch B."/>
            <person name="Kono T."/>
            <person name="Mallez S."/>
            <person name="Becker A."/>
            <person name="Gohl D.M."/>
            <person name="Silverstein K.A.T."/>
            <person name="Koren S."/>
            <person name="Bechman K.B."/>
            <person name="Herman A."/>
            <person name="Abrahante J.E."/>
            <person name="Garbe J."/>
        </authorList>
    </citation>
    <scope>NUCLEOTIDE SEQUENCE</scope>
    <source>
        <strain evidence="5">Duluth1</strain>
        <tissue evidence="5">Whole animal</tissue>
    </source>
</reference>
<comment type="caution">
    <text evidence="5">The sequence shown here is derived from an EMBL/GenBank/DDBJ whole genome shotgun (WGS) entry which is preliminary data.</text>
</comment>
<name>A0A9D4HWF6_DREPO</name>